<dbReference type="AlphaFoldDB" id="I4E665"/>
<protein>
    <submittedName>
        <fullName evidence="1">Uncharacterized protein</fullName>
    </submittedName>
</protein>
<reference evidence="1" key="1">
    <citation type="submission" date="2011-03" db="EMBL/GenBank/DDBJ databases">
        <title>Draft genome of Neisseria meningitidis strain alpha522.</title>
        <authorList>
            <person name="Schoen C."/>
            <person name="Blom J."/>
        </authorList>
    </citation>
    <scope>NUCLEOTIDE SEQUENCE</scope>
    <source>
        <strain evidence="1">Alpha522</strain>
    </source>
</reference>
<gene>
    <name evidence="1" type="ORF">NMALPHA522_1291</name>
</gene>
<proteinExistence type="predicted"/>
<accession>I4E665</accession>
<sequence>MEDEGVRHNGGSKNADYIVKRQRMLRREGLQSENDFKRKRQYVSDNTGKCRNYCQPDENSL</sequence>
<name>I4E665_NEIME</name>
<dbReference type="EMBL" id="FR845711">
    <property type="protein sequence ID" value="CCA44832.1"/>
    <property type="molecule type" value="Genomic_DNA"/>
</dbReference>
<organism evidence="1">
    <name type="scientific">Neisseria meningitidis alpha522</name>
    <dbReference type="NCBI Taxonomy" id="996307"/>
    <lineage>
        <taxon>Bacteria</taxon>
        <taxon>Pseudomonadati</taxon>
        <taxon>Pseudomonadota</taxon>
        <taxon>Betaproteobacteria</taxon>
        <taxon>Neisseriales</taxon>
        <taxon>Neisseriaceae</taxon>
        <taxon>Neisseria</taxon>
    </lineage>
</organism>
<evidence type="ECO:0000313" key="1">
    <source>
        <dbReference type="EMBL" id="CCA44832.1"/>
    </source>
</evidence>